<dbReference type="Proteomes" id="UP001295423">
    <property type="component" value="Unassembled WGS sequence"/>
</dbReference>
<dbReference type="EMBL" id="CAKOGP040000224">
    <property type="protein sequence ID" value="CAJ1932603.1"/>
    <property type="molecule type" value="Genomic_DNA"/>
</dbReference>
<name>A0AAD2FD24_9STRA</name>
<organism evidence="2 3">
    <name type="scientific">Cylindrotheca closterium</name>
    <dbReference type="NCBI Taxonomy" id="2856"/>
    <lineage>
        <taxon>Eukaryota</taxon>
        <taxon>Sar</taxon>
        <taxon>Stramenopiles</taxon>
        <taxon>Ochrophyta</taxon>
        <taxon>Bacillariophyta</taxon>
        <taxon>Bacillariophyceae</taxon>
        <taxon>Bacillariophycidae</taxon>
        <taxon>Bacillariales</taxon>
        <taxon>Bacillariaceae</taxon>
        <taxon>Cylindrotheca</taxon>
    </lineage>
</organism>
<keyword evidence="3" id="KW-1185">Reference proteome</keyword>
<proteinExistence type="predicted"/>
<reference evidence="2" key="1">
    <citation type="submission" date="2023-08" db="EMBL/GenBank/DDBJ databases">
        <authorList>
            <person name="Audoor S."/>
            <person name="Bilcke G."/>
        </authorList>
    </citation>
    <scope>NUCLEOTIDE SEQUENCE</scope>
</reference>
<sequence>MGVSTMSSFNVDYGSSAGGCFGWTPFGSQFNAAVPVALPKQHQKDALMVKNELDADIAKSMHELSFQERQNVQEEIHGVSSTEPEMPERIAVCLNELDAHLGSMKAGTSWELAEGMNPAYVKNKDLRMMFLRAQKYDSKEAAAQIIRFFDVKADLFGNDMLAKDITIDDLSDDDKACLQNGSMQIPSNDRAGRPILLYLPGLRAFNSLKSELRARFYSFMSVVKSENAQRLGVIFITYAVGTLRDSMNGAGFKETATLAMAVPLHWAGIHFCSDDLTQYILTKTTVAITPAKIRARFKNHLGSHLECQYLLSSFGIPQSTLPFDSFGNQVKLDKHLLWYQRCHWEETVMIRTQLSSEDSLLEPLANDVLFGRKRNNHEGNKVLRLLVESRSKDYDTANKSRKREMAAQVATDLQEAGGRFLKEIEETGTWETVPIDEALEKIAQAFRNCRRPKMKQMKADSTKIANDTGPLEIIDDPAPEDVLFGKQRNHGGNVKMRVLVKNLADEYDMATKLEKKELASSIIRSIKEQGGRFLKQREDDRWEETTESYARIKISKQFCNNRRYQRKEGVL</sequence>
<feature type="domain" description="DUF6824" evidence="1">
    <location>
        <begin position="481"/>
        <end position="558"/>
    </location>
</feature>
<accession>A0AAD2FD24</accession>
<protein>
    <recommendedName>
        <fullName evidence="1">DUF6824 domain-containing protein</fullName>
    </recommendedName>
</protein>
<dbReference type="Pfam" id="PF20710">
    <property type="entry name" value="DUF6824"/>
    <property type="match status" value="2"/>
</dbReference>
<evidence type="ECO:0000259" key="1">
    <source>
        <dbReference type="Pfam" id="PF20710"/>
    </source>
</evidence>
<dbReference type="InterPro" id="IPR049227">
    <property type="entry name" value="DUF6824"/>
</dbReference>
<feature type="domain" description="DUF6824" evidence="1">
    <location>
        <begin position="367"/>
        <end position="448"/>
    </location>
</feature>
<gene>
    <name evidence="2" type="ORF">CYCCA115_LOCUS2919</name>
</gene>
<dbReference type="AlphaFoldDB" id="A0AAD2FD24"/>
<evidence type="ECO:0000313" key="2">
    <source>
        <dbReference type="EMBL" id="CAJ1932603.1"/>
    </source>
</evidence>
<evidence type="ECO:0000313" key="3">
    <source>
        <dbReference type="Proteomes" id="UP001295423"/>
    </source>
</evidence>
<comment type="caution">
    <text evidence="2">The sequence shown here is derived from an EMBL/GenBank/DDBJ whole genome shotgun (WGS) entry which is preliminary data.</text>
</comment>